<dbReference type="InterPro" id="IPR029045">
    <property type="entry name" value="ClpP/crotonase-like_dom_sf"/>
</dbReference>
<feature type="region of interest" description="Disordered" evidence="1">
    <location>
        <begin position="274"/>
        <end position="295"/>
    </location>
</feature>
<reference evidence="2" key="1">
    <citation type="journal article" date="2023" name="Mol. Phylogenet. Evol.">
        <title>Genome-scale phylogeny and comparative genomics of the fungal order Sordariales.</title>
        <authorList>
            <person name="Hensen N."/>
            <person name="Bonometti L."/>
            <person name="Westerberg I."/>
            <person name="Brannstrom I.O."/>
            <person name="Guillou S."/>
            <person name="Cros-Aarteil S."/>
            <person name="Calhoun S."/>
            <person name="Haridas S."/>
            <person name="Kuo A."/>
            <person name="Mondo S."/>
            <person name="Pangilinan J."/>
            <person name="Riley R."/>
            <person name="LaButti K."/>
            <person name="Andreopoulos B."/>
            <person name="Lipzen A."/>
            <person name="Chen C."/>
            <person name="Yan M."/>
            <person name="Daum C."/>
            <person name="Ng V."/>
            <person name="Clum A."/>
            <person name="Steindorff A."/>
            <person name="Ohm R.A."/>
            <person name="Martin F."/>
            <person name="Silar P."/>
            <person name="Natvig D.O."/>
            <person name="Lalanne C."/>
            <person name="Gautier V."/>
            <person name="Ament-Velasquez S.L."/>
            <person name="Kruys A."/>
            <person name="Hutchinson M.I."/>
            <person name="Powell A.J."/>
            <person name="Barry K."/>
            <person name="Miller A.N."/>
            <person name="Grigoriev I.V."/>
            <person name="Debuchy R."/>
            <person name="Gladieux P."/>
            <person name="Hiltunen Thoren M."/>
            <person name="Johannesson H."/>
        </authorList>
    </citation>
    <scope>NUCLEOTIDE SEQUENCE</scope>
    <source>
        <strain evidence="2">CBS 626.80</strain>
    </source>
</reference>
<dbReference type="CDD" id="cd06558">
    <property type="entry name" value="crotonase-like"/>
    <property type="match status" value="1"/>
</dbReference>
<evidence type="ECO:0000313" key="2">
    <source>
        <dbReference type="EMBL" id="KAK3947866.1"/>
    </source>
</evidence>
<protein>
    <submittedName>
        <fullName evidence="2">ClpP/crotonase-like domain-containing protein</fullName>
    </submittedName>
</protein>
<dbReference type="EMBL" id="MU859304">
    <property type="protein sequence ID" value="KAK3947866.1"/>
    <property type="molecule type" value="Genomic_DNA"/>
</dbReference>
<dbReference type="AlphaFoldDB" id="A0AAN6NL56"/>
<reference evidence="2" key="2">
    <citation type="submission" date="2023-06" db="EMBL/GenBank/DDBJ databases">
        <authorList>
            <consortium name="Lawrence Berkeley National Laboratory"/>
            <person name="Mondo S.J."/>
            <person name="Hensen N."/>
            <person name="Bonometti L."/>
            <person name="Westerberg I."/>
            <person name="Brannstrom I.O."/>
            <person name="Guillou S."/>
            <person name="Cros-Aarteil S."/>
            <person name="Calhoun S."/>
            <person name="Haridas S."/>
            <person name="Kuo A."/>
            <person name="Pangilinan J."/>
            <person name="Riley R."/>
            <person name="Labutti K."/>
            <person name="Andreopoulos B."/>
            <person name="Lipzen A."/>
            <person name="Chen C."/>
            <person name="Yanf M."/>
            <person name="Daum C."/>
            <person name="Ng V."/>
            <person name="Clum A."/>
            <person name="Steindorff A."/>
            <person name="Ohm R."/>
            <person name="Martin F."/>
            <person name="Silar P."/>
            <person name="Natvig D."/>
            <person name="Lalanne C."/>
            <person name="Gautier V."/>
            <person name="Ament-Velasquez S.L."/>
            <person name="Kruys A."/>
            <person name="Hutchinson M.I."/>
            <person name="Powell A.J."/>
            <person name="Barry K."/>
            <person name="Miller A.N."/>
            <person name="Grigoriev I.V."/>
            <person name="Debuchy R."/>
            <person name="Gladieux P."/>
            <person name="Thoren M.H."/>
            <person name="Johannesson H."/>
        </authorList>
    </citation>
    <scope>NUCLEOTIDE SEQUENCE</scope>
    <source>
        <strain evidence="2">CBS 626.80</strain>
    </source>
</reference>
<dbReference type="GO" id="GO:0006635">
    <property type="term" value="P:fatty acid beta-oxidation"/>
    <property type="evidence" value="ECO:0007669"/>
    <property type="project" value="TreeGrafter"/>
</dbReference>
<evidence type="ECO:0000256" key="1">
    <source>
        <dbReference type="SAM" id="MobiDB-lite"/>
    </source>
</evidence>
<name>A0AAN6NL56_9PEZI</name>
<dbReference type="Pfam" id="PF00378">
    <property type="entry name" value="ECH_1"/>
    <property type="match status" value="1"/>
</dbReference>
<dbReference type="GO" id="GO:0005777">
    <property type="term" value="C:peroxisome"/>
    <property type="evidence" value="ECO:0007669"/>
    <property type="project" value="TreeGrafter"/>
</dbReference>
<dbReference type="PANTHER" id="PTHR11941">
    <property type="entry name" value="ENOYL-COA HYDRATASE-RELATED"/>
    <property type="match status" value="1"/>
</dbReference>
<dbReference type="Gene3D" id="3.90.226.10">
    <property type="entry name" value="2-enoyl-CoA Hydratase, Chain A, domain 1"/>
    <property type="match status" value="1"/>
</dbReference>
<dbReference type="Proteomes" id="UP001303222">
    <property type="component" value="Unassembled WGS sequence"/>
</dbReference>
<evidence type="ECO:0000313" key="3">
    <source>
        <dbReference type="Proteomes" id="UP001303222"/>
    </source>
</evidence>
<dbReference type="SUPFAM" id="SSF52096">
    <property type="entry name" value="ClpP/crotonase"/>
    <property type="match status" value="1"/>
</dbReference>
<organism evidence="2 3">
    <name type="scientific">Pseudoneurospora amorphoporcata</name>
    <dbReference type="NCBI Taxonomy" id="241081"/>
    <lineage>
        <taxon>Eukaryota</taxon>
        <taxon>Fungi</taxon>
        <taxon>Dikarya</taxon>
        <taxon>Ascomycota</taxon>
        <taxon>Pezizomycotina</taxon>
        <taxon>Sordariomycetes</taxon>
        <taxon>Sordariomycetidae</taxon>
        <taxon>Sordariales</taxon>
        <taxon>Sordariaceae</taxon>
        <taxon>Pseudoneurospora</taxon>
    </lineage>
</organism>
<gene>
    <name evidence="2" type="ORF">QBC32DRAFT_353008</name>
</gene>
<dbReference type="PANTHER" id="PTHR11941:SF75">
    <property type="entry name" value="ENOYL-COA HYDRATASE_ISOMERASE FAMILY PROTEIN"/>
    <property type="match status" value="1"/>
</dbReference>
<comment type="caution">
    <text evidence="2">The sequence shown here is derived from an EMBL/GenBank/DDBJ whole genome shotgun (WGS) entry which is preliminary data.</text>
</comment>
<sequence>MAAAIEQKTLFTLPIAPSGSQPGGHLTCSTLVLPSSSSSSSTEPPPSKIYILTLTSPPDNRLTDTLCTALLTALDILEFSPTKYPPGVVITTSSLPKFFSNGLDLSSALSSPTFLPEKLYALFRRYLTYPMPTIGLLNGHVFAGGLMLAMTMDYRVMNPHRGFACVNELDFGVPLKPAMSAIFRTKCVPTTYKRLVLEAHRFGGAEAKEAGIVDLTGGLAETLAFVQEKKLSDKCKSGIYGLMKGEMYREVVEGYLSPEGHEREEERVRRMVEEEGRRREVGEKRVGEMMSKSKL</sequence>
<dbReference type="GO" id="GO:0004165">
    <property type="term" value="F:delta(3)-delta(2)-enoyl-CoA isomerase activity"/>
    <property type="evidence" value="ECO:0007669"/>
    <property type="project" value="TreeGrafter"/>
</dbReference>
<proteinExistence type="predicted"/>
<keyword evidence="3" id="KW-1185">Reference proteome</keyword>
<feature type="compositionally biased region" description="Basic and acidic residues" evidence="1">
    <location>
        <begin position="274"/>
        <end position="287"/>
    </location>
</feature>
<accession>A0AAN6NL56</accession>
<dbReference type="InterPro" id="IPR001753">
    <property type="entry name" value="Enoyl-CoA_hydra/iso"/>
</dbReference>